<dbReference type="EMBL" id="CP130319">
    <property type="protein sequence ID" value="WNR43896.1"/>
    <property type="molecule type" value="Genomic_DNA"/>
</dbReference>
<dbReference type="Gene3D" id="1.20.5.3310">
    <property type="match status" value="1"/>
</dbReference>
<evidence type="ECO:0000256" key="6">
    <source>
        <dbReference type="ARBA" id="ARBA00022989"/>
    </source>
</evidence>
<dbReference type="PANTHER" id="PTHR42982">
    <property type="entry name" value="SEC-INDEPENDENT PROTEIN TRANSLOCASE PROTEIN TATA"/>
    <property type="match status" value="1"/>
</dbReference>
<name>A0AA96RK51_9BACL</name>
<proteinExistence type="inferred from homology"/>
<evidence type="ECO:0000256" key="7">
    <source>
        <dbReference type="ARBA" id="ARBA00023010"/>
    </source>
</evidence>
<evidence type="ECO:0000256" key="1">
    <source>
        <dbReference type="ARBA" id="ARBA00004162"/>
    </source>
</evidence>
<evidence type="ECO:0000256" key="8">
    <source>
        <dbReference type="ARBA" id="ARBA00023136"/>
    </source>
</evidence>
<reference evidence="11" key="1">
    <citation type="submission" date="2022-02" db="EMBL/GenBank/DDBJ databases">
        <title>Paenibacillus sp. MBLB1832 Whole Genome Shotgun Sequencing.</title>
        <authorList>
            <person name="Hwang C.Y."/>
            <person name="Cho E.-S."/>
            <person name="Seo M.-J."/>
        </authorList>
    </citation>
    <scope>NUCLEOTIDE SEQUENCE</scope>
    <source>
        <strain evidence="11">MBLB1832</strain>
    </source>
</reference>
<dbReference type="NCBIfam" id="TIGR01411">
    <property type="entry name" value="tatAE"/>
    <property type="match status" value="1"/>
</dbReference>
<accession>A0AA96RK51</accession>
<evidence type="ECO:0000256" key="4">
    <source>
        <dbReference type="ARBA" id="ARBA00022692"/>
    </source>
</evidence>
<dbReference type="Proteomes" id="UP001304650">
    <property type="component" value="Chromosome"/>
</dbReference>
<keyword evidence="8 9" id="KW-0472">Membrane</keyword>
<dbReference type="GO" id="GO:0043953">
    <property type="term" value="P:protein transport by the Tat complex"/>
    <property type="evidence" value="ECO:0007669"/>
    <property type="project" value="UniProtKB-UniRule"/>
</dbReference>
<dbReference type="InterPro" id="IPR003369">
    <property type="entry name" value="TatA/B/E"/>
</dbReference>
<dbReference type="AlphaFoldDB" id="A0AA96RK51"/>
<comment type="subcellular location">
    <subcellularLocation>
        <location evidence="1 9">Cell membrane</location>
        <topology evidence="1 9">Single-pass membrane protein</topology>
    </subcellularLocation>
</comment>
<sequence>MFQNIGFTELLLIAVVALVLFGPQKLPEIGRVLGRTIRDFKKAANELMNEEPKPQAVKAPLAPDPVTPVEMAITSAAAQEVLKDEVPAASLEEVEAIKEVTAVEGIEQPTQLEPAGQIVVQKPAVSFVKNSSPVVIHVAGKELSTEDEETAAVKAVDSGVTQGAGQNRRLPD</sequence>
<evidence type="ECO:0000256" key="5">
    <source>
        <dbReference type="ARBA" id="ARBA00022927"/>
    </source>
</evidence>
<protein>
    <recommendedName>
        <fullName evidence="9">Sec-independent protein translocase protein TatA</fullName>
    </recommendedName>
</protein>
<gene>
    <name evidence="9 11" type="primary">tatA</name>
    <name evidence="11" type="ORF">MJB10_22815</name>
</gene>
<dbReference type="KEGG" id="proo:MJB10_22815"/>
<dbReference type="GO" id="GO:0033281">
    <property type="term" value="C:TAT protein transport complex"/>
    <property type="evidence" value="ECO:0007669"/>
    <property type="project" value="UniProtKB-UniRule"/>
</dbReference>
<organism evidence="11 12">
    <name type="scientific">Paenibacillus roseopurpureus</name>
    <dbReference type="NCBI Taxonomy" id="2918901"/>
    <lineage>
        <taxon>Bacteria</taxon>
        <taxon>Bacillati</taxon>
        <taxon>Bacillota</taxon>
        <taxon>Bacilli</taxon>
        <taxon>Bacillales</taxon>
        <taxon>Paenibacillaceae</taxon>
        <taxon>Paenibacillus</taxon>
    </lineage>
</organism>
<keyword evidence="7 9" id="KW-0811">Translocation</keyword>
<dbReference type="Pfam" id="PF02416">
    <property type="entry name" value="TatA_B_E"/>
    <property type="match status" value="1"/>
</dbReference>
<feature type="region of interest" description="Disordered" evidence="10">
    <location>
        <begin position="146"/>
        <end position="172"/>
    </location>
</feature>
<keyword evidence="6 9" id="KW-1133">Transmembrane helix</keyword>
<dbReference type="HAMAP" id="MF_00236">
    <property type="entry name" value="TatA_E"/>
    <property type="match status" value="1"/>
</dbReference>
<keyword evidence="3 9" id="KW-1003">Cell membrane</keyword>
<keyword evidence="12" id="KW-1185">Reference proteome</keyword>
<dbReference type="GO" id="GO:0008320">
    <property type="term" value="F:protein transmembrane transporter activity"/>
    <property type="evidence" value="ECO:0007669"/>
    <property type="project" value="UniProtKB-UniRule"/>
</dbReference>
<keyword evidence="5 9" id="KW-0653">Protein transport</keyword>
<comment type="similarity">
    <text evidence="9">Belongs to the TatA/E family.</text>
</comment>
<evidence type="ECO:0000256" key="9">
    <source>
        <dbReference type="HAMAP-Rule" id="MF_00236"/>
    </source>
</evidence>
<evidence type="ECO:0000313" key="11">
    <source>
        <dbReference type="EMBL" id="WNR43896.1"/>
    </source>
</evidence>
<comment type="function">
    <text evidence="9">Part of the twin-arginine translocation (Tat) system that transports large folded proteins containing a characteristic twin-arginine motif in their signal peptide across membranes. TatA could form the protein-conducting channel of the Tat system.</text>
</comment>
<keyword evidence="4 9" id="KW-0812">Transmembrane</keyword>
<evidence type="ECO:0000256" key="3">
    <source>
        <dbReference type="ARBA" id="ARBA00022475"/>
    </source>
</evidence>
<dbReference type="PANTHER" id="PTHR42982:SF1">
    <property type="entry name" value="SEC-INDEPENDENT PROTEIN TRANSLOCASE PROTEIN TATA"/>
    <property type="match status" value="1"/>
</dbReference>
<dbReference type="PRINTS" id="PR01506">
    <property type="entry name" value="TATBPROTEIN"/>
</dbReference>
<dbReference type="NCBIfam" id="NF011430">
    <property type="entry name" value="PRK14861.1"/>
    <property type="match status" value="1"/>
</dbReference>
<evidence type="ECO:0000256" key="10">
    <source>
        <dbReference type="SAM" id="MobiDB-lite"/>
    </source>
</evidence>
<keyword evidence="2 9" id="KW-0813">Transport</keyword>
<dbReference type="RefSeq" id="WP_314798861.1">
    <property type="nucleotide sequence ID" value="NZ_CP130319.1"/>
</dbReference>
<comment type="subunit">
    <text evidence="9">Forms a complex with TatC.</text>
</comment>
<evidence type="ECO:0000256" key="2">
    <source>
        <dbReference type="ARBA" id="ARBA00022448"/>
    </source>
</evidence>
<evidence type="ECO:0000313" key="12">
    <source>
        <dbReference type="Proteomes" id="UP001304650"/>
    </source>
</evidence>
<dbReference type="InterPro" id="IPR006312">
    <property type="entry name" value="TatA/E"/>
</dbReference>